<evidence type="ECO:0000313" key="2">
    <source>
        <dbReference type="Proteomes" id="UP001165427"/>
    </source>
</evidence>
<dbReference type="EMBL" id="JALJRB010000053">
    <property type="protein sequence ID" value="MCJ8503156.1"/>
    <property type="molecule type" value="Genomic_DNA"/>
</dbReference>
<gene>
    <name evidence="1" type="ORF">MRX98_21465</name>
</gene>
<reference evidence="1" key="1">
    <citation type="submission" date="2022-04" db="EMBL/GenBank/DDBJ databases">
        <title>Desulfatitalea alkaliphila sp. nov., a novel anaerobic sulfate-reducing bacterium isolated from terrestrial mud volcano, Taman Peninsula, Russia.</title>
        <authorList>
            <person name="Khomyakova M.A."/>
            <person name="Merkel A.Y."/>
            <person name="Slobodkin A.I."/>
        </authorList>
    </citation>
    <scope>NUCLEOTIDE SEQUENCE</scope>
    <source>
        <strain evidence="1">M08but</strain>
    </source>
</reference>
<dbReference type="Proteomes" id="UP001165427">
    <property type="component" value="Unassembled WGS sequence"/>
</dbReference>
<comment type="caution">
    <text evidence="1">The sequence shown here is derived from an EMBL/GenBank/DDBJ whole genome shotgun (WGS) entry which is preliminary data.</text>
</comment>
<dbReference type="RefSeq" id="WP_246915108.1">
    <property type="nucleotide sequence ID" value="NZ_JALJRB010000053.1"/>
</dbReference>
<organism evidence="1 2">
    <name type="scientific">Desulfatitalea alkaliphila</name>
    <dbReference type="NCBI Taxonomy" id="2929485"/>
    <lineage>
        <taxon>Bacteria</taxon>
        <taxon>Pseudomonadati</taxon>
        <taxon>Thermodesulfobacteriota</taxon>
        <taxon>Desulfobacteria</taxon>
        <taxon>Desulfobacterales</taxon>
        <taxon>Desulfosarcinaceae</taxon>
        <taxon>Desulfatitalea</taxon>
    </lineage>
</organism>
<keyword evidence="2" id="KW-1185">Reference proteome</keyword>
<protein>
    <submittedName>
        <fullName evidence="1">Uncharacterized protein</fullName>
    </submittedName>
</protein>
<evidence type="ECO:0000313" key="1">
    <source>
        <dbReference type="EMBL" id="MCJ8503156.1"/>
    </source>
</evidence>
<proteinExistence type="predicted"/>
<dbReference type="InterPro" id="IPR031832">
    <property type="entry name" value="DUF4747"/>
</dbReference>
<name>A0AA41R8W1_9BACT</name>
<sequence length="309" mass="35409">MEESKDFLVLRYSLIGEQQLSLLAKELPEPKGAAIVAAIDKDTEFFLNGVKYGFVGFKRVEPVAGYNFPSGRFWVGKTAKLRVAKRGEKVPGDIVEHTEDDWVPILTIFDVEDQYIFVQRDWRFGTPEQIARALQRGLRDQVFENYNHKIFVEGLLSKDVFWDVVRKFNKLYKVNLKLISPNILETNKRAKEALKSLRELFDQDEIDLTLLNETGNLKIPQEPVGDYVDYISEGEGSWSIVTEGERGGKKRHSSVENTKIIELTTSSSEMIEEERRIEQETGMPAPSRTLSDARLIAEVYSSIREIRES</sequence>
<dbReference type="Pfam" id="PF15931">
    <property type="entry name" value="DUF4747"/>
    <property type="match status" value="1"/>
</dbReference>
<dbReference type="AlphaFoldDB" id="A0AA41R8W1"/>
<accession>A0AA41R8W1</accession>